<dbReference type="Proteomes" id="UP000478837">
    <property type="component" value="Unassembled WGS sequence"/>
</dbReference>
<evidence type="ECO:0000256" key="1">
    <source>
        <dbReference type="SAM" id="SignalP"/>
    </source>
</evidence>
<evidence type="ECO:0008006" key="4">
    <source>
        <dbReference type="Google" id="ProtNLM"/>
    </source>
</evidence>
<keyword evidence="1" id="KW-0732">Signal</keyword>
<dbReference type="RefSeq" id="WP_163111176.1">
    <property type="nucleotide sequence ID" value="NZ_JAAAWP010000003.1"/>
</dbReference>
<accession>A0A6L9MSS8</accession>
<gene>
    <name evidence="2" type="ORF">GTW09_07010</name>
</gene>
<protein>
    <recommendedName>
        <fullName evidence="4">Outer membrane beta-barrel protein</fullName>
    </recommendedName>
</protein>
<dbReference type="AlphaFoldDB" id="A0A6L9MSS8"/>
<evidence type="ECO:0000313" key="3">
    <source>
        <dbReference type="Proteomes" id="UP000478837"/>
    </source>
</evidence>
<comment type="caution">
    <text evidence="2">The sequence shown here is derived from an EMBL/GenBank/DDBJ whole genome shotgun (WGS) entry which is preliminary data.</text>
</comment>
<reference evidence="2 3" key="1">
    <citation type="submission" date="2020-01" db="EMBL/GenBank/DDBJ databases">
        <title>Genomes of bacteria type strains.</title>
        <authorList>
            <person name="Chen J."/>
            <person name="Zhu S."/>
            <person name="Yang J."/>
        </authorList>
    </citation>
    <scope>NUCLEOTIDE SEQUENCE [LARGE SCALE GENOMIC DNA]</scope>
    <source>
        <strain evidence="2 3">LMG 22958</strain>
    </source>
</reference>
<sequence>MKRVTAIVPLLLLSQLTFAESLSYDFVQVGFVENQMAGLEAFEQIGPEIQASITFFDSFFVKGRYRELDDSITGDNGLEHTLDESNWQYGVGYIFEVNQNTKIDASVNVGRFAIDLNNGVERQRGDSNHHSFASNIRYMLTDNIEFSGGLEWQFWEGSLEQKAYRLGAIYHYNNFSLGADYIKYSDFEACSIFARYAF</sequence>
<dbReference type="EMBL" id="JAAAWP010000003">
    <property type="protein sequence ID" value="NDW21264.1"/>
    <property type="molecule type" value="Genomic_DNA"/>
</dbReference>
<name>A0A6L9MSS8_9ALTE</name>
<feature type="chain" id="PRO_5027062809" description="Outer membrane beta-barrel protein" evidence="1">
    <location>
        <begin position="20"/>
        <end position="198"/>
    </location>
</feature>
<proteinExistence type="predicted"/>
<feature type="signal peptide" evidence="1">
    <location>
        <begin position="1"/>
        <end position="19"/>
    </location>
</feature>
<dbReference type="SUPFAM" id="SSF56935">
    <property type="entry name" value="Porins"/>
    <property type="match status" value="1"/>
</dbReference>
<evidence type="ECO:0000313" key="2">
    <source>
        <dbReference type="EMBL" id="NDW21264.1"/>
    </source>
</evidence>
<organism evidence="2 3">
    <name type="scientific">Alteromonas hispanica</name>
    <dbReference type="NCBI Taxonomy" id="315421"/>
    <lineage>
        <taxon>Bacteria</taxon>
        <taxon>Pseudomonadati</taxon>
        <taxon>Pseudomonadota</taxon>
        <taxon>Gammaproteobacteria</taxon>
        <taxon>Alteromonadales</taxon>
        <taxon>Alteromonadaceae</taxon>
        <taxon>Alteromonas/Salinimonas group</taxon>
        <taxon>Alteromonas</taxon>
    </lineage>
</organism>
<keyword evidence="3" id="KW-1185">Reference proteome</keyword>